<organism evidence="1 2">
    <name type="scientific">Peptoniphilus olsenii</name>
    <dbReference type="NCBI Taxonomy" id="411570"/>
    <lineage>
        <taxon>Bacteria</taxon>
        <taxon>Bacillati</taxon>
        <taxon>Bacillota</taxon>
        <taxon>Tissierellia</taxon>
        <taxon>Tissierellales</taxon>
        <taxon>Peptoniphilaceae</taxon>
        <taxon>Peptoniphilus</taxon>
    </lineage>
</organism>
<proteinExistence type="predicted"/>
<dbReference type="Proteomes" id="UP001549162">
    <property type="component" value="Unassembled WGS sequence"/>
</dbReference>
<reference evidence="1 2" key="1">
    <citation type="submission" date="2024-06" db="EMBL/GenBank/DDBJ databases">
        <title>Genomic Encyclopedia of Type Strains, Phase IV (KMG-IV): sequencing the most valuable type-strain genomes for metagenomic binning, comparative biology and taxonomic classification.</title>
        <authorList>
            <person name="Goeker M."/>
        </authorList>
    </citation>
    <scope>NUCLEOTIDE SEQUENCE [LARGE SCALE GENOMIC DNA]</scope>
    <source>
        <strain evidence="1 2">DSM 21460</strain>
    </source>
</reference>
<evidence type="ECO:0008006" key="3">
    <source>
        <dbReference type="Google" id="ProtNLM"/>
    </source>
</evidence>
<evidence type="ECO:0000313" key="2">
    <source>
        <dbReference type="Proteomes" id="UP001549162"/>
    </source>
</evidence>
<protein>
    <recommendedName>
        <fullName evidence="3">Prepilin-type N-terminal cleavage/methylation domain-containing protein</fullName>
    </recommendedName>
</protein>
<accession>A0ABV2JAJ2</accession>
<dbReference type="EMBL" id="JBEPMA010000009">
    <property type="protein sequence ID" value="MET3617807.1"/>
    <property type="molecule type" value="Genomic_DNA"/>
</dbReference>
<keyword evidence="2" id="KW-1185">Reference proteome</keyword>
<comment type="caution">
    <text evidence="1">The sequence shown here is derived from an EMBL/GenBank/DDBJ whole genome shotgun (WGS) entry which is preliminary data.</text>
</comment>
<evidence type="ECO:0000313" key="1">
    <source>
        <dbReference type="EMBL" id="MET3617807.1"/>
    </source>
</evidence>
<sequence length="59" mass="6477">MHRKRLFIIPTELPHTGRFLTLRVQGDFPNPSGFPLGMTVVEVVVALSTVISTKKSANA</sequence>
<gene>
    <name evidence="1" type="ORF">ABID14_001442</name>
</gene>
<name>A0ABV2JAJ2_9FIRM</name>